<organism evidence="8 9">
    <name type="scientific">Collybiopsis confluens</name>
    <dbReference type="NCBI Taxonomy" id="2823264"/>
    <lineage>
        <taxon>Eukaryota</taxon>
        <taxon>Fungi</taxon>
        <taxon>Dikarya</taxon>
        <taxon>Basidiomycota</taxon>
        <taxon>Agaricomycotina</taxon>
        <taxon>Agaricomycetes</taxon>
        <taxon>Agaricomycetidae</taxon>
        <taxon>Agaricales</taxon>
        <taxon>Marasmiineae</taxon>
        <taxon>Omphalotaceae</taxon>
        <taxon>Collybiopsis</taxon>
    </lineage>
</organism>
<dbReference type="SUPFAM" id="SSF75689">
    <property type="entry name" value="Zinc-binding domain of translation initiation factor 2 beta"/>
    <property type="match status" value="1"/>
</dbReference>
<dbReference type="PROSITE" id="PS51363">
    <property type="entry name" value="W2"/>
    <property type="match status" value="1"/>
</dbReference>
<evidence type="ECO:0000259" key="7">
    <source>
        <dbReference type="PROSITE" id="PS51363"/>
    </source>
</evidence>
<dbReference type="FunFam" id="1.25.40.180:FF:000031">
    <property type="entry name" value="Eukaryotic translation initiation factor 5"/>
    <property type="match status" value="1"/>
</dbReference>
<dbReference type="InterPro" id="IPR016024">
    <property type="entry name" value="ARM-type_fold"/>
</dbReference>
<dbReference type="Gene3D" id="1.25.40.180">
    <property type="match status" value="1"/>
</dbReference>
<name>A0A8H5M0J0_9AGAR</name>
<feature type="region of interest" description="Disordered" evidence="6">
    <location>
        <begin position="502"/>
        <end position="542"/>
    </location>
</feature>
<evidence type="ECO:0000256" key="6">
    <source>
        <dbReference type="SAM" id="MobiDB-lite"/>
    </source>
</evidence>
<evidence type="ECO:0000256" key="3">
    <source>
        <dbReference type="ARBA" id="ARBA00022741"/>
    </source>
</evidence>
<feature type="compositionally biased region" description="Gly residues" evidence="6">
    <location>
        <begin position="164"/>
        <end position="174"/>
    </location>
</feature>
<dbReference type="GO" id="GO:0005829">
    <property type="term" value="C:cytosol"/>
    <property type="evidence" value="ECO:0007669"/>
    <property type="project" value="TreeGrafter"/>
</dbReference>
<dbReference type="Pfam" id="PF01873">
    <property type="entry name" value="eIF-5_eIF-2B"/>
    <property type="match status" value="1"/>
</dbReference>
<dbReference type="Gene3D" id="3.30.30.170">
    <property type="match status" value="1"/>
</dbReference>
<dbReference type="GO" id="GO:0005525">
    <property type="term" value="F:GTP binding"/>
    <property type="evidence" value="ECO:0007669"/>
    <property type="project" value="UniProtKB-KW"/>
</dbReference>
<dbReference type="GO" id="GO:0071074">
    <property type="term" value="F:eukaryotic initiation factor eIF2 binding"/>
    <property type="evidence" value="ECO:0007669"/>
    <property type="project" value="TreeGrafter"/>
</dbReference>
<dbReference type="Gene3D" id="2.20.25.350">
    <property type="match status" value="1"/>
</dbReference>
<gene>
    <name evidence="8" type="ORF">D9757_009305</name>
</gene>
<evidence type="ECO:0000313" key="9">
    <source>
        <dbReference type="Proteomes" id="UP000518752"/>
    </source>
</evidence>
<dbReference type="InterPro" id="IPR003307">
    <property type="entry name" value="W2_domain"/>
</dbReference>
<dbReference type="InterPro" id="IPR045196">
    <property type="entry name" value="IF2/IF5"/>
</dbReference>
<keyword evidence="4" id="KW-0648">Protein biosynthesis</keyword>
<feature type="compositionally biased region" description="Acidic residues" evidence="6">
    <location>
        <begin position="239"/>
        <end position="248"/>
    </location>
</feature>
<feature type="compositionally biased region" description="Polar residues" evidence="6">
    <location>
        <begin position="722"/>
        <end position="739"/>
    </location>
</feature>
<feature type="region of interest" description="Disordered" evidence="6">
    <location>
        <begin position="628"/>
        <end position="662"/>
    </location>
</feature>
<dbReference type="InterPro" id="IPR016189">
    <property type="entry name" value="Transl_init_fac_IF2/IF5_N"/>
</dbReference>
<dbReference type="AlphaFoldDB" id="A0A8H5M0J0"/>
<dbReference type="FunFam" id="2.20.25.350:FF:000001">
    <property type="entry name" value="Eukaryotic translation initiation factor 5"/>
    <property type="match status" value="1"/>
</dbReference>
<dbReference type="SUPFAM" id="SSF100966">
    <property type="entry name" value="Translation initiation factor 2 beta, aIF2beta, N-terminal domain"/>
    <property type="match status" value="1"/>
</dbReference>
<evidence type="ECO:0000256" key="4">
    <source>
        <dbReference type="ARBA" id="ARBA00022917"/>
    </source>
</evidence>
<dbReference type="InterPro" id="IPR002735">
    <property type="entry name" value="Transl_init_fac_IF2/IF5_dom"/>
</dbReference>
<keyword evidence="3" id="KW-0547">Nucleotide-binding</keyword>
<feature type="compositionally biased region" description="Polar residues" evidence="6">
    <location>
        <begin position="527"/>
        <end position="540"/>
    </location>
</feature>
<accession>A0A8H5M0J0</accession>
<dbReference type="PANTHER" id="PTHR23001">
    <property type="entry name" value="EUKARYOTIC TRANSLATION INITIATION FACTOR"/>
    <property type="match status" value="1"/>
</dbReference>
<feature type="compositionally biased region" description="Low complexity" evidence="6">
    <location>
        <begin position="703"/>
        <end position="718"/>
    </location>
</feature>
<dbReference type="Pfam" id="PF02020">
    <property type="entry name" value="W2"/>
    <property type="match status" value="1"/>
</dbReference>
<dbReference type="PANTHER" id="PTHR23001:SF7">
    <property type="entry name" value="EUKARYOTIC TRANSLATION INITIATION FACTOR 5"/>
    <property type="match status" value="1"/>
</dbReference>
<comment type="similarity">
    <text evidence="1">Belongs to the eIF-2-beta/eIF-5 family.</text>
</comment>
<evidence type="ECO:0000256" key="5">
    <source>
        <dbReference type="ARBA" id="ARBA00023134"/>
    </source>
</evidence>
<sequence>MLRIVNIRRDVDDKFYRYRMPLLTTKIEGKGNGIKTVIPNMADVARALSRPPTYTTKFFGCELGAQTSFDEKNERYIVNGAHDADRLRELLDGFIDKFVLCKSCKNPETELIIIKQGRTEDIIRDCKACGERTGVDMRHKVITFILKNPPVKVKKGKKRTGTGDAAGGVGGGGDSPDAEASPAESDDELTKKIKAEAKDLNNETALAKEDWSADTSPEAVKQRIKALEGSMAGASLAGGDDDGSDDDANSPYSQLGKWVVENRDREEDTKAFLISIYKKAEELGIETKHKSILVLVQALFTQEVVAEIPKYTDSESLVLLVTALIINTQMVTSEKHQKALLGGIERLTGIAHPELIPAVPKILMAFYQTDILEEEVVTLWGTHVSKKYVDKDTSKKVRKASEPFLKLIDRLQWLEEADDDDSDEEEPLSIFFEQTSNFSCVSSVASTSISGKGYLRKESNNPFVLSLLKKCINGFGFSATIAQQTTFSTQFCRSIKRPEQILAQASPVKRSDHRGSSTNRGIAPAQLHQSSHPSVTSSRPAQHYPTVAGQHYAGHSQSHHRAYNDAHLQQQQYPTVTMQREQSMPVMGYYGPTSSPVPVSAYQHGSAAMASPVIPAPLSERRNSQDHLRGYGQMKGSGIRSSNDYGASAEHRNRAKESQNQTEYPEYLNLPAEHGQSSKETHSQVQYPGYLNLPPEYRAQQVQSSQSPYSSYGHSPSRSRAKSTAQPPGTPQSSRSSADPFSILKNGKGPSNHMRVPQQVFYDTADLNVGTTLCKPIMFKMKNFSEPGVRVSDFLGKARHPEIEGPDDIMHSVGDLYREIKIKIIWPGYYANPHTCITRIAQGRVTRLSVLDGAVSTLQNFVTWLRTHGGSCERGLELWKLTGPGCLRLEHLVITALVHRGGPNWQVECR</sequence>
<keyword evidence="9" id="KW-1185">Reference proteome</keyword>
<dbReference type="Proteomes" id="UP000518752">
    <property type="component" value="Unassembled WGS sequence"/>
</dbReference>
<dbReference type="SMART" id="SM00653">
    <property type="entry name" value="eIF2B_5"/>
    <property type="match status" value="1"/>
</dbReference>
<proteinExistence type="inferred from homology"/>
<dbReference type="SMART" id="SM00515">
    <property type="entry name" value="eIF5C"/>
    <property type="match status" value="1"/>
</dbReference>
<dbReference type="CDD" id="cd11561">
    <property type="entry name" value="W2_eIF5"/>
    <property type="match status" value="1"/>
</dbReference>
<keyword evidence="2" id="KW-0396">Initiation factor</keyword>
<keyword evidence="5" id="KW-0342">GTP-binding</keyword>
<protein>
    <recommendedName>
        <fullName evidence="7">W2 domain-containing protein</fullName>
    </recommendedName>
</protein>
<feature type="domain" description="W2" evidence="7">
    <location>
        <begin position="245"/>
        <end position="424"/>
    </location>
</feature>
<evidence type="ECO:0000256" key="2">
    <source>
        <dbReference type="ARBA" id="ARBA00022540"/>
    </source>
</evidence>
<feature type="region of interest" description="Disordered" evidence="6">
    <location>
        <begin position="153"/>
        <end position="188"/>
    </location>
</feature>
<reference evidence="8 9" key="1">
    <citation type="journal article" date="2020" name="ISME J.">
        <title>Uncovering the hidden diversity of litter-decomposition mechanisms in mushroom-forming fungi.</title>
        <authorList>
            <person name="Floudas D."/>
            <person name="Bentzer J."/>
            <person name="Ahren D."/>
            <person name="Johansson T."/>
            <person name="Persson P."/>
            <person name="Tunlid A."/>
        </authorList>
    </citation>
    <scope>NUCLEOTIDE SEQUENCE [LARGE SCALE GENOMIC DNA]</scope>
    <source>
        <strain evidence="8 9">CBS 406.79</strain>
    </source>
</reference>
<dbReference type="OrthoDB" id="10250831at2759"/>
<feature type="region of interest" description="Disordered" evidence="6">
    <location>
        <begin position="699"/>
        <end position="755"/>
    </location>
</feature>
<dbReference type="SUPFAM" id="SSF48371">
    <property type="entry name" value="ARM repeat"/>
    <property type="match status" value="1"/>
</dbReference>
<dbReference type="InterPro" id="IPR016190">
    <property type="entry name" value="Transl_init_fac_IF2/IF5_Zn-bd"/>
</dbReference>
<feature type="region of interest" description="Disordered" evidence="6">
    <location>
        <begin position="233"/>
        <end position="252"/>
    </location>
</feature>
<dbReference type="GO" id="GO:0005092">
    <property type="term" value="F:GDP-dissociation inhibitor activity"/>
    <property type="evidence" value="ECO:0007669"/>
    <property type="project" value="TreeGrafter"/>
</dbReference>
<evidence type="ECO:0000313" key="8">
    <source>
        <dbReference type="EMBL" id="KAF5376191.1"/>
    </source>
</evidence>
<dbReference type="GO" id="GO:0003743">
    <property type="term" value="F:translation initiation factor activity"/>
    <property type="evidence" value="ECO:0007669"/>
    <property type="project" value="UniProtKB-KW"/>
</dbReference>
<dbReference type="EMBL" id="JAACJN010000092">
    <property type="protein sequence ID" value="KAF5376191.1"/>
    <property type="molecule type" value="Genomic_DNA"/>
</dbReference>
<evidence type="ECO:0000256" key="1">
    <source>
        <dbReference type="ARBA" id="ARBA00010397"/>
    </source>
</evidence>
<dbReference type="GO" id="GO:0001732">
    <property type="term" value="P:formation of cytoplasmic translation initiation complex"/>
    <property type="evidence" value="ECO:0007669"/>
    <property type="project" value="TreeGrafter"/>
</dbReference>
<dbReference type="FunFam" id="3.30.30.170:FF:000002">
    <property type="entry name" value="Eukaryotic translation initiation factor 5"/>
    <property type="match status" value="1"/>
</dbReference>
<comment type="caution">
    <text evidence="8">The sequence shown here is derived from an EMBL/GenBank/DDBJ whole genome shotgun (WGS) entry which is preliminary data.</text>
</comment>